<dbReference type="SUPFAM" id="SSF158682">
    <property type="entry name" value="TerB-like"/>
    <property type="match status" value="1"/>
</dbReference>
<proteinExistence type="predicted"/>
<keyword evidence="2" id="KW-1185">Reference proteome</keyword>
<evidence type="ECO:0000313" key="2">
    <source>
        <dbReference type="Proteomes" id="UP000017148"/>
    </source>
</evidence>
<dbReference type="STRING" id="1313304.CALK_2123"/>
<comment type="caution">
    <text evidence="1">The sequence shown here is derived from an EMBL/GenBank/DDBJ whole genome shotgun (WGS) entry which is preliminary data.</text>
</comment>
<evidence type="ECO:0000313" key="1">
    <source>
        <dbReference type="EMBL" id="ERP30986.1"/>
    </source>
</evidence>
<reference evidence="1 2" key="1">
    <citation type="journal article" date="2013" name="Environ. Microbiol.">
        <title>Genome analysis of Chitinivibrio alkaliphilus gen. nov., sp. nov., a novel extremely haloalkaliphilic anaerobic chitinolytic bacterium from the candidate phylum Termite Group 3.</title>
        <authorList>
            <person name="Sorokin D.Y."/>
            <person name="Gumerov V.M."/>
            <person name="Rakitin A.L."/>
            <person name="Beletsky A.V."/>
            <person name="Damste J.S."/>
            <person name="Muyzer G."/>
            <person name="Mardanov A.V."/>
            <person name="Ravin N.V."/>
        </authorList>
    </citation>
    <scope>NUCLEOTIDE SEQUENCE [LARGE SCALE GENOMIC DNA]</scope>
    <source>
        <strain evidence="1 2">ACht1</strain>
    </source>
</reference>
<dbReference type="RefSeq" id="WP_022637527.1">
    <property type="nucleotide sequence ID" value="NZ_ASJR01000023.1"/>
</dbReference>
<gene>
    <name evidence="1" type="ORF">CALK_2123</name>
</gene>
<dbReference type="EMBL" id="ASJR01000023">
    <property type="protein sequence ID" value="ERP30986.1"/>
    <property type="molecule type" value="Genomic_DNA"/>
</dbReference>
<sequence>MSLLFKVFDTEESRINFMLGCIRVANCNDELHENEKDFIIDAATGLGLNDHKKEELYAVMYRGFKRTQISFKTRQQEILFMKEVIDLCYYDGTYDSREKQEIGFLAEELNIPKNAVDKIEEWILEGIEWNKKGEYLLNNL</sequence>
<dbReference type="Proteomes" id="UP000017148">
    <property type="component" value="Unassembled WGS sequence"/>
</dbReference>
<dbReference type="eggNOG" id="COG3793">
    <property type="taxonomic scope" value="Bacteria"/>
</dbReference>
<evidence type="ECO:0008006" key="3">
    <source>
        <dbReference type="Google" id="ProtNLM"/>
    </source>
</evidence>
<dbReference type="Gene3D" id="1.10.3680.10">
    <property type="entry name" value="TerB-like"/>
    <property type="match status" value="1"/>
</dbReference>
<organism evidence="1 2">
    <name type="scientific">Chitinivibrio alkaliphilus ACht1</name>
    <dbReference type="NCBI Taxonomy" id="1313304"/>
    <lineage>
        <taxon>Bacteria</taxon>
        <taxon>Pseudomonadati</taxon>
        <taxon>Fibrobacterota</taxon>
        <taxon>Chitinivibrionia</taxon>
        <taxon>Chitinivibrionales</taxon>
        <taxon>Chitinivibrionaceae</taxon>
        <taxon>Chitinivibrio</taxon>
    </lineage>
</organism>
<accession>U7D5Y6</accession>
<protein>
    <recommendedName>
        <fullName evidence="3">Co-chaperone DjlA N-terminal domain-containing protein</fullName>
    </recommendedName>
</protein>
<name>U7D5Y6_9BACT</name>
<dbReference type="InterPro" id="IPR029024">
    <property type="entry name" value="TerB-like"/>
</dbReference>
<dbReference type="AlphaFoldDB" id="U7D5Y6"/>